<dbReference type="STRING" id="5217.A0A4Q1BJY9"/>
<dbReference type="GO" id="GO:0043171">
    <property type="term" value="P:peptide catabolic process"/>
    <property type="evidence" value="ECO:0007669"/>
    <property type="project" value="TreeGrafter"/>
</dbReference>
<sequence>MESPFSPPPPIPKASGPVQLILPPTEDRPHKYFTLPNGIEVIVVSDPKADKAAASMEVGVGHLSDPDDLPGCAHFCEHLLFMGTKSFPKENEYQDFLTKNGGGSNAGTGMTSTNYYFDVSPDALQGALERFSGFFSEPLFNESCTEREIQAVDSEHKKNLQNDMWRFYQLSKHLSKTGHPYRKFGTGNYETLWSKPQAAGRDPRQQLMKWWEKNYCARRMKLAIAGKDDVETLEKWVREYFERVPVRSKGWPEVGPEGVRIVFEDHPLGPEQWGQVTFVKPVTETRGMEITIPFPDIQHLYESKPSQFLSHFLGHEGRGSVLSYLKKQGWVNTLRAGPSGGDNGFDLFKIAVDFTPEGLEHYEETAMAIFKYFTLLRSQPPSKEAFDEIKAIADITFRFAERQRVGSYVNHLADWMTRPVPREKIVSSAYLVEEYQPDEITAALNLLDPRKALIGVTCRELPKGVEGSFDQKEPIYGTEYKTIKLSDKFLQEAMGGKPVSAMKLPGPNLFIPEKFDVEKFNVDHPALRPKLLSDTPLSRLWYKRDDRFWLPKSNVIISLSSPILDVTPRQYVLTKLLTELFQDSITEDIYDADLANLSFGVSSGNHELYVSAQGFSDKLSALTEAMLLKLVAFEVDPQRFDEIKDALELSWKNFELKPPHSLASYWASYAQCPPNVWTSAERLVEIQHVTAADVQAFAKDAFGRLYVEMLVHGNISSEGAKGIQNMIERVLRPRSLTDAEKVARRSLSLPDSSSFVYRLPVPNSAEVNSAVDYRLQIGDPSDTPLRAHLQIFHQIAKEPLFDHLRTKEQLGYITMGSTTSGPGTMGYRVVVQSERDPIHVENRIEAFLEWLKGHIEEMSEEEWEEHKQAIISKKQETPKNLGEETSRFWGSITDRYYEFGKRETDIANIRSTKKPDLLRTFMTHIHPSSSSTRKLSVHMKSQYQGVKFDATSLAPITTAFGKHGIAVDQSALQSLLGSKPDLEKVKTFARSAVAKVESLSQEVKSELENIIEALKPTGEEVELKLREGNVWIEDIQEFKAGLIPSKAPLPIEPLKLDAKL</sequence>
<comment type="similarity">
    <text evidence="1 7">Belongs to the peptidase M16 family.</text>
</comment>
<dbReference type="Gene3D" id="3.30.830.10">
    <property type="entry name" value="Metalloenzyme, LuxS/M16 peptidase-like"/>
    <property type="match status" value="4"/>
</dbReference>
<reference evidence="12 13" key="1">
    <citation type="submission" date="2016-06" db="EMBL/GenBank/DDBJ databases">
        <title>Evolution of pathogenesis and genome organization in the Tremellales.</title>
        <authorList>
            <person name="Cuomo C."/>
            <person name="Litvintseva A."/>
            <person name="Heitman J."/>
            <person name="Chen Y."/>
            <person name="Sun S."/>
            <person name="Springer D."/>
            <person name="Dromer F."/>
            <person name="Young S."/>
            <person name="Zeng Q."/>
            <person name="Chapman S."/>
            <person name="Gujja S."/>
            <person name="Saif S."/>
            <person name="Birren B."/>
        </authorList>
    </citation>
    <scope>NUCLEOTIDE SEQUENCE [LARGE SCALE GENOMIC DNA]</scope>
    <source>
        <strain evidence="12 13">ATCC 28783</strain>
    </source>
</reference>
<keyword evidence="2" id="KW-0645">Protease</keyword>
<gene>
    <name evidence="12" type="ORF">M231_04781</name>
</gene>
<dbReference type="InterPro" id="IPR001431">
    <property type="entry name" value="Pept_M16_Zn_BS"/>
</dbReference>
<dbReference type="InterPro" id="IPR011249">
    <property type="entry name" value="Metalloenz_LuxS/M16"/>
</dbReference>
<dbReference type="PANTHER" id="PTHR43690:SF18">
    <property type="entry name" value="INSULIN-DEGRADING ENZYME-RELATED"/>
    <property type="match status" value="1"/>
</dbReference>
<dbReference type="VEuPathDB" id="FungiDB:TREMEDRAFT_73292"/>
<keyword evidence="4" id="KW-0378">Hydrolase</keyword>
<dbReference type="FunFam" id="3.30.830.10:FF:000004">
    <property type="entry name" value="Putative insulin-degrading enzyme"/>
    <property type="match status" value="1"/>
</dbReference>
<dbReference type="EMBL" id="SDIL01000056">
    <property type="protein sequence ID" value="RXK37995.1"/>
    <property type="molecule type" value="Genomic_DNA"/>
</dbReference>
<evidence type="ECO:0000256" key="3">
    <source>
        <dbReference type="ARBA" id="ARBA00022723"/>
    </source>
</evidence>
<evidence type="ECO:0000256" key="2">
    <source>
        <dbReference type="ARBA" id="ARBA00022670"/>
    </source>
</evidence>
<dbReference type="InParanoid" id="A0A4Q1BJY9"/>
<evidence type="ECO:0000259" key="8">
    <source>
        <dbReference type="Pfam" id="PF00675"/>
    </source>
</evidence>
<dbReference type="FunCoup" id="A0A4Q1BJY9">
    <property type="interactions" value="399"/>
</dbReference>
<dbReference type="GO" id="GO:0004222">
    <property type="term" value="F:metalloendopeptidase activity"/>
    <property type="evidence" value="ECO:0007669"/>
    <property type="project" value="InterPro"/>
</dbReference>
<dbReference type="InterPro" id="IPR007863">
    <property type="entry name" value="Peptidase_M16_C"/>
</dbReference>
<evidence type="ECO:0000256" key="1">
    <source>
        <dbReference type="ARBA" id="ARBA00007261"/>
    </source>
</evidence>
<evidence type="ECO:0000313" key="12">
    <source>
        <dbReference type="EMBL" id="RXK37995.1"/>
    </source>
</evidence>
<dbReference type="OrthoDB" id="952271at2759"/>
<dbReference type="GO" id="GO:0005829">
    <property type="term" value="C:cytosol"/>
    <property type="evidence" value="ECO:0007669"/>
    <property type="project" value="TreeGrafter"/>
</dbReference>
<dbReference type="AlphaFoldDB" id="A0A4Q1BJY9"/>
<dbReference type="FunFam" id="3.30.830.10:FF:000003">
    <property type="entry name" value="Insulin-degrading enzyme"/>
    <property type="match status" value="1"/>
</dbReference>
<organism evidence="12 13">
    <name type="scientific">Tremella mesenterica</name>
    <name type="common">Jelly fungus</name>
    <dbReference type="NCBI Taxonomy" id="5217"/>
    <lineage>
        <taxon>Eukaryota</taxon>
        <taxon>Fungi</taxon>
        <taxon>Dikarya</taxon>
        <taxon>Basidiomycota</taxon>
        <taxon>Agaricomycotina</taxon>
        <taxon>Tremellomycetes</taxon>
        <taxon>Tremellales</taxon>
        <taxon>Tremellaceae</taxon>
        <taxon>Tremella</taxon>
    </lineage>
</organism>
<dbReference type="FunFam" id="3.30.830.10:FF:000005">
    <property type="entry name" value="nardilysin isoform X1"/>
    <property type="match status" value="1"/>
</dbReference>
<dbReference type="InterPro" id="IPR054734">
    <property type="entry name" value="PqqF-like_C_4"/>
</dbReference>
<dbReference type="Proteomes" id="UP000289152">
    <property type="component" value="Unassembled WGS sequence"/>
</dbReference>
<comment type="caution">
    <text evidence="12">The sequence shown here is derived from an EMBL/GenBank/DDBJ whole genome shotgun (WGS) entry which is preliminary data.</text>
</comment>
<evidence type="ECO:0000259" key="9">
    <source>
        <dbReference type="Pfam" id="PF05193"/>
    </source>
</evidence>
<dbReference type="PROSITE" id="PS00143">
    <property type="entry name" value="INSULINASE"/>
    <property type="match status" value="1"/>
</dbReference>
<protein>
    <submittedName>
        <fullName evidence="12">Insulysin</fullName>
    </submittedName>
</protein>
<evidence type="ECO:0000256" key="4">
    <source>
        <dbReference type="ARBA" id="ARBA00022801"/>
    </source>
</evidence>
<dbReference type="Pfam" id="PF22456">
    <property type="entry name" value="PqqF-like_C_4"/>
    <property type="match status" value="1"/>
</dbReference>
<dbReference type="InterPro" id="IPR050626">
    <property type="entry name" value="Peptidase_M16"/>
</dbReference>
<evidence type="ECO:0000256" key="6">
    <source>
        <dbReference type="ARBA" id="ARBA00023049"/>
    </source>
</evidence>
<name>A0A4Q1BJY9_TREME</name>
<dbReference type="Pfam" id="PF05193">
    <property type="entry name" value="Peptidase_M16_C"/>
    <property type="match status" value="1"/>
</dbReference>
<accession>A0A4Q1BJY9</accession>
<dbReference type="Pfam" id="PF00675">
    <property type="entry name" value="Peptidase_M16"/>
    <property type="match status" value="1"/>
</dbReference>
<feature type="domain" description="Coenzyme PQQ synthesis protein F-like C-terminal lobe" evidence="11">
    <location>
        <begin position="792"/>
        <end position="889"/>
    </location>
</feature>
<proteinExistence type="inferred from homology"/>
<keyword evidence="6" id="KW-0482">Metalloprotease</keyword>
<keyword evidence="3" id="KW-0479">Metal-binding</keyword>
<evidence type="ECO:0000259" key="11">
    <source>
        <dbReference type="Pfam" id="PF22456"/>
    </source>
</evidence>
<dbReference type="Pfam" id="PF16187">
    <property type="entry name" value="Peptidase_M16_M"/>
    <property type="match status" value="1"/>
</dbReference>
<evidence type="ECO:0000256" key="5">
    <source>
        <dbReference type="ARBA" id="ARBA00022833"/>
    </source>
</evidence>
<evidence type="ECO:0000259" key="10">
    <source>
        <dbReference type="Pfam" id="PF16187"/>
    </source>
</evidence>
<feature type="domain" description="Peptidase M16 N-terminal" evidence="8">
    <location>
        <begin position="41"/>
        <end position="177"/>
    </location>
</feature>
<keyword evidence="5" id="KW-0862">Zinc</keyword>
<dbReference type="GO" id="GO:0005739">
    <property type="term" value="C:mitochondrion"/>
    <property type="evidence" value="ECO:0007669"/>
    <property type="project" value="TreeGrafter"/>
</dbReference>
<dbReference type="SUPFAM" id="SSF63411">
    <property type="entry name" value="LuxS/MPP-like metallohydrolase"/>
    <property type="match status" value="4"/>
</dbReference>
<dbReference type="GO" id="GO:0051603">
    <property type="term" value="P:proteolysis involved in protein catabolic process"/>
    <property type="evidence" value="ECO:0007669"/>
    <property type="project" value="TreeGrafter"/>
</dbReference>
<dbReference type="PANTHER" id="PTHR43690">
    <property type="entry name" value="NARDILYSIN"/>
    <property type="match status" value="1"/>
</dbReference>
<evidence type="ECO:0000256" key="7">
    <source>
        <dbReference type="RuleBase" id="RU004447"/>
    </source>
</evidence>
<dbReference type="GO" id="GO:0046872">
    <property type="term" value="F:metal ion binding"/>
    <property type="evidence" value="ECO:0007669"/>
    <property type="project" value="UniProtKB-KW"/>
</dbReference>
<feature type="domain" description="Peptidase M16 C-terminal" evidence="9">
    <location>
        <begin position="204"/>
        <end position="391"/>
    </location>
</feature>
<evidence type="ECO:0000313" key="13">
    <source>
        <dbReference type="Proteomes" id="UP000289152"/>
    </source>
</evidence>
<dbReference type="InterPro" id="IPR011765">
    <property type="entry name" value="Pept_M16_N"/>
</dbReference>
<feature type="domain" description="Peptidase M16 middle/third" evidence="10">
    <location>
        <begin position="397"/>
        <end position="683"/>
    </location>
</feature>
<dbReference type="InterPro" id="IPR032632">
    <property type="entry name" value="Peptidase_M16_M"/>
</dbReference>
<keyword evidence="13" id="KW-1185">Reference proteome</keyword>